<dbReference type="SUPFAM" id="SSF53067">
    <property type="entry name" value="Actin-like ATPase domain"/>
    <property type="match status" value="2"/>
</dbReference>
<keyword evidence="6" id="KW-0808">Transferase</keyword>
<sequence length="391" mass="40842">MGEGAAGAEGRVGWLCIGVDGGGTKTKATATYAFPDGGARADDDLQVGSSFAGGHAYLVVGKGVGGSANQNSVGTTRAVESVSRAVQEALESAHKRLIGAGGGKAPVEVALSICLSLSGVDRQGDEVPFEEGLKSMLERSESGSIVDRDRVVINVVNDAYAALASGLFVAQGARQPHLSWCEDQLRGMVLIVGTGTIAFGVRESESGEIERHRVGGWGCTFGDDGSGYDVAYRSFCAIARCHDGRDPRETSLTGKVLARLGMSQPMQLIPWAYGEGKEWAKMADLAPLCLEGAAEGDKVCSEIIGECTTALAGSVAALRRRLFGGEGAPPIVLVGGLVSAENPLARGLQEKLRTHGDLRGSEIIRPRSEAVLGAAAMAQKWGQRRNREDRC</sequence>
<accession>A0AAX4PJG4</accession>
<feature type="domain" description="ATPase BadF/BadG/BcrA/BcrD type" evidence="5">
    <location>
        <begin position="17"/>
        <end position="378"/>
    </location>
</feature>
<evidence type="ECO:0000259" key="5">
    <source>
        <dbReference type="Pfam" id="PF01869"/>
    </source>
</evidence>
<protein>
    <recommendedName>
        <fullName evidence="3">N-acetyl-D-glucosamine kinase</fullName>
        <ecNumber evidence="2">2.7.1.59</ecNumber>
    </recommendedName>
    <alternativeName>
        <fullName evidence="4">GlcNAc kinase</fullName>
    </alternativeName>
</protein>
<dbReference type="InterPro" id="IPR043129">
    <property type="entry name" value="ATPase_NBD"/>
</dbReference>
<evidence type="ECO:0000313" key="7">
    <source>
        <dbReference type="Proteomes" id="UP001472866"/>
    </source>
</evidence>
<reference evidence="6 7" key="1">
    <citation type="submission" date="2024-03" db="EMBL/GenBank/DDBJ databases">
        <title>Complete genome sequence of the green alga Chloropicon roscoffensis RCC1871.</title>
        <authorList>
            <person name="Lemieux C."/>
            <person name="Pombert J.-F."/>
            <person name="Otis C."/>
            <person name="Turmel M."/>
        </authorList>
    </citation>
    <scope>NUCLEOTIDE SEQUENCE [LARGE SCALE GENOMIC DNA]</scope>
    <source>
        <strain evidence="6 7">RCC1871</strain>
    </source>
</reference>
<proteinExistence type="inferred from homology"/>
<evidence type="ECO:0000256" key="3">
    <source>
        <dbReference type="ARBA" id="ARBA00014974"/>
    </source>
</evidence>
<organism evidence="6 7">
    <name type="scientific">Chloropicon roscoffensis</name>
    <dbReference type="NCBI Taxonomy" id="1461544"/>
    <lineage>
        <taxon>Eukaryota</taxon>
        <taxon>Viridiplantae</taxon>
        <taxon>Chlorophyta</taxon>
        <taxon>Chloropicophyceae</taxon>
        <taxon>Chloropicales</taxon>
        <taxon>Chloropicaceae</taxon>
        <taxon>Chloropicon</taxon>
    </lineage>
</organism>
<comment type="similarity">
    <text evidence="1">Belongs to the eukaryotic-type N-acetylglucosamine kinase family.</text>
</comment>
<dbReference type="Pfam" id="PF01869">
    <property type="entry name" value="BcrAD_BadFG"/>
    <property type="match status" value="1"/>
</dbReference>
<dbReference type="AlphaFoldDB" id="A0AAX4PJG4"/>
<evidence type="ECO:0000256" key="1">
    <source>
        <dbReference type="ARBA" id="ARBA00006198"/>
    </source>
</evidence>
<dbReference type="InterPro" id="IPR052519">
    <property type="entry name" value="Euk-type_GlcNAc_Kinase"/>
</dbReference>
<dbReference type="InterPro" id="IPR002731">
    <property type="entry name" value="ATPase_BadF"/>
</dbReference>
<evidence type="ECO:0000313" key="6">
    <source>
        <dbReference type="EMBL" id="WZN66460.1"/>
    </source>
</evidence>
<evidence type="ECO:0000256" key="2">
    <source>
        <dbReference type="ARBA" id="ARBA00012122"/>
    </source>
</evidence>
<dbReference type="Gene3D" id="3.30.420.40">
    <property type="match status" value="2"/>
</dbReference>
<dbReference type="Proteomes" id="UP001472866">
    <property type="component" value="Chromosome 15"/>
</dbReference>
<dbReference type="EC" id="2.7.1.59" evidence="2"/>
<dbReference type="EMBL" id="CP151515">
    <property type="protein sequence ID" value="WZN66460.1"/>
    <property type="molecule type" value="Genomic_DNA"/>
</dbReference>
<keyword evidence="6" id="KW-0418">Kinase</keyword>
<evidence type="ECO:0000256" key="4">
    <source>
        <dbReference type="ARBA" id="ARBA00031123"/>
    </source>
</evidence>
<dbReference type="PANTHER" id="PTHR43190:SF3">
    <property type="entry name" value="N-ACETYL-D-GLUCOSAMINE KINASE"/>
    <property type="match status" value="1"/>
</dbReference>
<name>A0AAX4PJG4_9CHLO</name>
<keyword evidence="7" id="KW-1185">Reference proteome</keyword>
<dbReference type="GO" id="GO:0045127">
    <property type="term" value="F:N-acetylglucosamine kinase activity"/>
    <property type="evidence" value="ECO:0007669"/>
    <property type="project" value="UniProtKB-EC"/>
</dbReference>
<dbReference type="PANTHER" id="PTHR43190">
    <property type="entry name" value="N-ACETYL-D-GLUCOSAMINE KINASE"/>
    <property type="match status" value="1"/>
</dbReference>
<gene>
    <name evidence="6" type="ORF">HKI87_15g80270</name>
</gene>